<comment type="cofactor">
    <cofactor evidence="1 4">
        <name>(R)-lipoate</name>
        <dbReference type="ChEBI" id="CHEBI:83088"/>
    </cofactor>
</comment>
<evidence type="ECO:0000256" key="3">
    <source>
        <dbReference type="ARBA" id="ARBA00022823"/>
    </source>
</evidence>
<dbReference type="Gene3D" id="2.40.50.100">
    <property type="match status" value="1"/>
</dbReference>
<reference evidence="8 9" key="1">
    <citation type="journal article" date="2010" name="J. Bacteriol.">
        <title>Genome sequences of Pelagibaca bermudensis HTCC2601T and Maritimibacter alkaliphilus HTCC2654T, the type strains of two marine Roseobacter genera.</title>
        <authorList>
            <person name="Thrash J.C."/>
            <person name="Cho J.C."/>
            <person name="Ferriera S."/>
            <person name="Johnson J."/>
            <person name="Vergin K.L."/>
            <person name="Giovannoni S.J."/>
        </authorList>
    </citation>
    <scope>NUCLEOTIDE SEQUENCE [LARGE SCALE GENOMIC DNA]</scope>
    <source>
        <strain evidence="8 9">HTCC2654</strain>
    </source>
</reference>
<sequence>MTGITPITLPKWGLEMSEGTVTGWHLAEGDSAEKGAELVDVETDKIVNVVELDQAGTLRRIVVPEGETVPVGTLIAVFADASVDDAAIDGFIADYKPVDASFEPGADAPAAPAKAEAPAPEPAKDVKATPLARRAAEAGGVDLASVEGTGRGGKVTKDDVAKAGGGAPKRSPEEVRAENDGVHASPIARKFANEVGLGMKGLTGSGRKGRVSLKDAQAAAIAGGLWTRPATVSRGPVATAAPAGAGAEQPFTGMRKSIAKALVQSKQTVPHFYTTVDIEVDALMDLRKGMNGSADEGDPKVSVNDFLLKACALALAKHPGVNVHVSDTGVTPFEQADIAMAVAIDGGLITPVVRNVGGRGLRDIAADAKALAGKARDRALSGDEMTGGTFTLSNLGMFGVREFDAIINPPQAAILAVGGPRREAREVDGGVGFVSVMSVTLSADHRAVDGALAAEFLRTLRGLIEAPLRLVS</sequence>
<dbReference type="EMBL" id="AAMT01000016">
    <property type="protein sequence ID" value="EAQ11387.1"/>
    <property type="molecule type" value="Genomic_DNA"/>
</dbReference>
<evidence type="ECO:0000256" key="5">
    <source>
        <dbReference type="SAM" id="MobiDB-lite"/>
    </source>
</evidence>
<dbReference type="Gene3D" id="3.30.559.10">
    <property type="entry name" value="Chloramphenicol acetyltransferase-like domain"/>
    <property type="match status" value="1"/>
</dbReference>
<evidence type="ECO:0000259" key="7">
    <source>
        <dbReference type="PROSITE" id="PS51826"/>
    </source>
</evidence>
<dbReference type="InterPro" id="IPR004167">
    <property type="entry name" value="PSBD"/>
</dbReference>
<feature type="domain" description="Lipoyl-binding" evidence="6">
    <location>
        <begin position="4"/>
        <end position="79"/>
    </location>
</feature>
<dbReference type="InterPro" id="IPR001078">
    <property type="entry name" value="2-oxoacid_DH_actylTfrase"/>
</dbReference>
<dbReference type="GO" id="GO:0045254">
    <property type="term" value="C:pyruvate dehydrogenase complex"/>
    <property type="evidence" value="ECO:0007669"/>
    <property type="project" value="InterPro"/>
</dbReference>
<dbReference type="OrthoDB" id="9805770at2"/>
<dbReference type="PROSITE" id="PS50968">
    <property type="entry name" value="BIOTINYL_LIPOYL"/>
    <property type="match status" value="1"/>
</dbReference>
<dbReference type="InterPro" id="IPR000089">
    <property type="entry name" value="Biotin_lipoyl"/>
</dbReference>
<dbReference type="RefSeq" id="WP_008327637.1">
    <property type="nucleotide sequence ID" value="NZ_AAMT01000016.1"/>
</dbReference>
<comment type="caution">
    <text evidence="8">The sequence shown here is derived from an EMBL/GenBank/DDBJ whole genome shotgun (WGS) entry which is preliminary data.</text>
</comment>
<dbReference type="GO" id="GO:0006086">
    <property type="term" value="P:pyruvate decarboxylation to acetyl-CoA"/>
    <property type="evidence" value="ECO:0007669"/>
    <property type="project" value="InterPro"/>
</dbReference>
<dbReference type="InterPro" id="IPR045257">
    <property type="entry name" value="E2/Pdx1"/>
</dbReference>
<keyword evidence="9" id="KW-1185">Reference proteome</keyword>
<gene>
    <name evidence="8" type="ORF">RB2654_23533</name>
</gene>
<evidence type="ECO:0000313" key="8">
    <source>
        <dbReference type="EMBL" id="EAQ11387.1"/>
    </source>
</evidence>
<dbReference type="HOGENOM" id="CLU_016733_10_2_5"/>
<keyword evidence="4" id="KW-0808">Transferase</keyword>
<dbReference type="InterPro" id="IPR023213">
    <property type="entry name" value="CAT-like_dom_sf"/>
</dbReference>
<accession>A3VK82</accession>
<dbReference type="PROSITE" id="PS51826">
    <property type="entry name" value="PSBD"/>
    <property type="match status" value="1"/>
</dbReference>
<feature type="compositionally biased region" description="Basic and acidic residues" evidence="5">
    <location>
        <begin position="170"/>
        <end position="179"/>
    </location>
</feature>
<evidence type="ECO:0000313" key="9">
    <source>
        <dbReference type="Proteomes" id="UP000002931"/>
    </source>
</evidence>
<dbReference type="PANTHER" id="PTHR23151">
    <property type="entry name" value="DIHYDROLIPOAMIDE ACETYL/SUCCINYL-TRANSFERASE-RELATED"/>
    <property type="match status" value="1"/>
</dbReference>
<feature type="compositionally biased region" description="Low complexity" evidence="5">
    <location>
        <begin position="106"/>
        <end position="118"/>
    </location>
</feature>
<comment type="similarity">
    <text evidence="2 4">Belongs to the 2-oxoacid dehydrogenase family.</text>
</comment>
<evidence type="ECO:0000256" key="4">
    <source>
        <dbReference type="RuleBase" id="RU003423"/>
    </source>
</evidence>
<feature type="domain" description="Peripheral subunit-binding (PSBD)" evidence="7">
    <location>
        <begin position="127"/>
        <end position="164"/>
    </location>
</feature>
<dbReference type="Pfam" id="PF00364">
    <property type="entry name" value="Biotin_lipoyl"/>
    <property type="match status" value="1"/>
</dbReference>
<dbReference type="CDD" id="cd06849">
    <property type="entry name" value="lipoyl_domain"/>
    <property type="match status" value="1"/>
</dbReference>
<dbReference type="Pfam" id="PF02817">
    <property type="entry name" value="E3_binding"/>
    <property type="match status" value="2"/>
</dbReference>
<evidence type="ECO:0000256" key="1">
    <source>
        <dbReference type="ARBA" id="ARBA00001938"/>
    </source>
</evidence>
<keyword evidence="3 4" id="KW-0450">Lipoyl</keyword>
<dbReference type="AlphaFoldDB" id="A3VK82"/>
<protein>
    <recommendedName>
        <fullName evidence="4">Dihydrolipoamide acetyltransferase component of pyruvate dehydrogenase complex</fullName>
        <ecNumber evidence="4">2.3.1.-</ecNumber>
    </recommendedName>
</protein>
<dbReference type="GO" id="GO:0016746">
    <property type="term" value="F:acyltransferase activity"/>
    <property type="evidence" value="ECO:0007669"/>
    <property type="project" value="UniProtKB-KW"/>
</dbReference>
<dbReference type="PANTHER" id="PTHR23151:SF90">
    <property type="entry name" value="DIHYDROLIPOYLLYSINE-RESIDUE ACETYLTRANSFERASE COMPONENT OF PYRUVATE DEHYDROGENASE COMPLEX, MITOCHONDRIAL-RELATED"/>
    <property type="match status" value="1"/>
</dbReference>
<proteinExistence type="inferred from homology"/>
<dbReference type="SUPFAM" id="SSF52777">
    <property type="entry name" value="CoA-dependent acyltransferases"/>
    <property type="match status" value="1"/>
</dbReference>
<feature type="region of interest" description="Disordered" evidence="5">
    <location>
        <begin position="103"/>
        <end position="179"/>
    </location>
</feature>
<dbReference type="SUPFAM" id="SSF51230">
    <property type="entry name" value="Single hybrid motif"/>
    <property type="match status" value="1"/>
</dbReference>
<dbReference type="Proteomes" id="UP000002931">
    <property type="component" value="Unassembled WGS sequence"/>
</dbReference>
<organism evidence="8 9">
    <name type="scientific">Maritimibacter alkaliphilus HTCC2654</name>
    <dbReference type="NCBI Taxonomy" id="314271"/>
    <lineage>
        <taxon>Bacteria</taxon>
        <taxon>Pseudomonadati</taxon>
        <taxon>Pseudomonadota</taxon>
        <taxon>Alphaproteobacteria</taxon>
        <taxon>Rhodobacterales</taxon>
        <taxon>Roseobacteraceae</taxon>
        <taxon>Maritimibacter</taxon>
    </lineage>
</organism>
<evidence type="ECO:0000256" key="2">
    <source>
        <dbReference type="ARBA" id="ARBA00007317"/>
    </source>
</evidence>
<dbReference type="InterPro" id="IPR011053">
    <property type="entry name" value="Single_hybrid_motif"/>
</dbReference>
<dbReference type="SUPFAM" id="SSF47005">
    <property type="entry name" value="Peripheral subunit-binding domain of 2-oxo acid dehydrogenase complex"/>
    <property type="match status" value="2"/>
</dbReference>
<dbReference type="EC" id="2.3.1.-" evidence="4"/>
<dbReference type="Gene3D" id="4.10.320.10">
    <property type="entry name" value="E3-binding domain"/>
    <property type="match status" value="2"/>
</dbReference>
<keyword evidence="4" id="KW-0012">Acyltransferase</keyword>
<name>A3VK82_9RHOB</name>
<dbReference type="InterPro" id="IPR036625">
    <property type="entry name" value="E3-bd_dom_sf"/>
</dbReference>
<evidence type="ECO:0000259" key="6">
    <source>
        <dbReference type="PROSITE" id="PS50968"/>
    </source>
</evidence>
<dbReference type="STRING" id="314271.RB2654_23533"/>
<dbReference type="Pfam" id="PF00198">
    <property type="entry name" value="2-oxoacid_dh"/>
    <property type="match status" value="1"/>
</dbReference>